<dbReference type="GeneID" id="95987156"/>
<dbReference type="SUPFAM" id="SSF48557">
    <property type="entry name" value="L-aspartase-like"/>
    <property type="match status" value="1"/>
</dbReference>
<evidence type="ECO:0000313" key="5">
    <source>
        <dbReference type="EMBL" id="KAL1409280.1"/>
    </source>
</evidence>
<dbReference type="Proteomes" id="UP001565368">
    <property type="component" value="Unassembled WGS sequence"/>
</dbReference>
<dbReference type="PRINTS" id="PR00145">
    <property type="entry name" value="ARGSUCLYASE"/>
</dbReference>
<dbReference type="InterPro" id="IPR008948">
    <property type="entry name" value="L-Aspartase-like"/>
</dbReference>
<dbReference type="InterPro" id="IPR029419">
    <property type="entry name" value="Arg_succ_lyase_C"/>
</dbReference>
<evidence type="ECO:0000313" key="6">
    <source>
        <dbReference type="Proteomes" id="UP001565368"/>
    </source>
</evidence>
<gene>
    <name evidence="5" type="ORF">Q8F55_006113</name>
</gene>
<dbReference type="Pfam" id="PF14698">
    <property type="entry name" value="ASL_C2"/>
    <property type="match status" value="1"/>
</dbReference>
<evidence type="ECO:0000259" key="3">
    <source>
        <dbReference type="Pfam" id="PF00206"/>
    </source>
</evidence>
<proteinExistence type="inferred from homology"/>
<dbReference type="NCBIfam" id="TIGR00838">
    <property type="entry name" value="argH"/>
    <property type="match status" value="1"/>
</dbReference>
<name>A0ABR3Q3R1_9TREE</name>
<dbReference type="Gene3D" id="1.10.40.30">
    <property type="entry name" value="Fumarase/aspartase (C-terminal domain)"/>
    <property type="match status" value="1"/>
</dbReference>
<reference evidence="5 6" key="1">
    <citation type="submission" date="2023-08" db="EMBL/GenBank/DDBJ databases">
        <title>Annotated Genome Sequence of Vanrija albida AlHP1.</title>
        <authorList>
            <person name="Herzog R."/>
        </authorList>
    </citation>
    <scope>NUCLEOTIDE SEQUENCE [LARGE SCALE GENOMIC DNA]</scope>
    <source>
        <strain evidence="5 6">AlHP1</strain>
    </source>
</reference>
<dbReference type="Pfam" id="PF00206">
    <property type="entry name" value="Lyase_1"/>
    <property type="match status" value="1"/>
</dbReference>
<dbReference type="CDD" id="cd01359">
    <property type="entry name" value="Argininosuccinate_lyase"/>
    <property type="match status" value="1"/>
</dbReference>
<dbReference type="Gene3D" id="1.10.275.10">
    <property type="entry name" value="Fumarase/aspartase (N-terminal domain)"/>
    <property type="match status" value="1"/>
</dbReference>
<sequence>MAITVLETATDAAVNTVNGKVVINGTSPAHANGHASAAFTEARLAKPPSAHLLQYDLVPLLEREKKQFDQYLQIDLAHLVMLVEQGIVTRDVGRALLPALVDIRKGGATGMNIDPSKGSLLLQIEAALAAILGEEVAGRLHTGRSRIDQGATARRLFKRDVLLKVLGAIATLEETLIKVAKSNPDTLIPTYTHLQHAQPGHFAHYLLGYADRLHDDFQRCSDAFARANKSPLGCVGLSGTSWPIDRQRTRELLGFDDIVINSRLAREAYYAAEIAHSLSFVMATLNDLATDLHIWSSIEFGFIQLDDGYCSTSSIFPQKKNPVALEVIKYAAGPAVNWGGSALAAFRGEGSGDQAVRKVPELDTAFDKTLAMLDLAGGIVSTLTVNSERVQKTLHDSWCTTSNLADELVRKNGLSFRQAHHVVARLVRICEVHGISRAAVTPMVLSQAAVETLGQPVDGWTAEQLSASLDPVAFVQTRTSEGSVGPDERAKLVAAAEQRVKSDRTWLKQKADQIALAKSKLDGAIASIVEA</sequence>
<dbReference type="InterPro" id="IPR009049">
    <property type="entry name" value="Argininosuccinate_lyase"/>
</dbReference>
<evidence type="ECO:0000259" key="4">
    <source>
        <dbReference type="Pfam" id="PF14698"/>
    </source>
</evidence>
<dbReference type="PANTHER" id="PTHR43814:SF1">
    <property type="entry name" value="ARGININOSUCCINATE LYASE"/>
    <property type="match status" value="1"/>
</dbReference>
<feature type="domain" description="Argininosuccinate lyase C-terminal" evidence="4">
    <location>
        <begin position="399"/>
        <end position="475"/>
    </location>
</feature>
<dbReference type="PANTHER" id="PTHR43814">
    <property type="entry name" value="ARGININOSUCCINATE LYASE"/>
    <property type="match status" value="1"/>
</dbReference>
<dbReference type="RefSeq" id="XP_069209224.1">
    <property type="nucleotide sequence ID" value="XM_069354582.1"/>
</dbReference>
<evidence type="ECO:0000256" key="1">
    <source>
        <dbReference type="ARBA" id="ARBA00010755"/>
    </source>
</evidence>
<comment type="caution">
    <text evidence="5">The sequence shown here is derived from an EMBL/GenBank/DDBJ whole genome shotgun (WGS) entry which is preliminary data.</text>
</comment>
<accession>A0ABR3Q3R1</accession>
<organism evidence="5 6">
    <name type="scientific">Vanrija albida</name>
    <dbReference type="NCBI Taxonomy" id="181172"/>
    <lineage>
        <taxon>Eukaryota</taxon>
        <taxon>Fungi</taxon>
        <taxon>Dikarya</taxon>
        <taxon>Basidiomycota</taxon>
        <taxon>Agaricomycotina</taxon>
        <taxon>Tremellomycetes</taxon>
        <taxon>Trichosporonales</taxon>
        <taxon>Trichosporonaceae</taxon>
        <taxon>Vanrija</taxon>
    </lineage>
</organism>
<dbReference type="InterPro" id="IPR024083">
    <property type="entry name" value="Fumarase/histidase_N"/>
</dbReference>
<keyword evidence="6" id="KW-1185">Reference proteome</keyword>
<evidence type="ECO:0000256" key="2">
    <source>
        <dbReference type="ARBA" id="ARBA00032749"/>
    </source>
</evidence>
<dbReference type="Gene3D" id="1.20.200.10">
    <property type="entry name" value="Fumarase/aspartase (Central domain)"/>
    <property type="match status" value="1"/>
</dbReference>
<protein>
    <recommendedName>
        <fullName evidence="2">Arginosuccinase</fullName>
    </recommendedName>
</protein>
<comment type="similarity">
    <text evidence="1">Belongs to the lyase 1 family. Argininosuccinate lyase subfamily.</text>
</comment>
<dbReference type="InterPro" id="IPR000362">
    <property type="entry name" value="Fumarate_lyase_fam"/>
</dbReference>
<dbReference type="EMBL" id="JBBXJM010000004">
    <property type="protein sequence ID" value="KAL1409280.1"/>
    <property type="molecule type" value="Genomic_DNA"/>
</dbReference>
<dbReference type="InterPro" id="IPR022761">
    <property type="entry name" value="Fumarate_lyase_N"/>
</dbReference>
<dbReference type="PRINTS" id="PR00149">
    <property type="entry name" value="FUMRATELYASE"/>
</dbReference>
<feature type="domain" description="Fumarate lyase N-terminal" evidence="3">
    <location>
        <begin position="85"/>
        <end position="333"/>
    </location>
</feature>